<evidence type="ECO:0000313" key="2">
    <source>
        <dbReference type="EMBL" id="CUG63119.1"/>
    </source>
</evidence>
<evidence type="ECO:0000256" key="1">
    <source>
        <dbReference type="SAM" id="MobiDB-lite"/>
    </source>
</evidence>
<dbReference type="Proteomes" id="UP000051952">
    <property type="component" value="Unassembled WGS sequence"/>
</dbReference>
<keyword evidence="3" id="KW-1185">Reference proteome</keyword>
<dbReference type="AlphaFoldDB" id="A0A0S4J2G3"/>
<sequence length="501" mass="55270">MLRDLTNQYLTRNDTGAEKRVAKHHALVPKIEQGNLRDQSSHERSSYSRSSPSRHTTSRHPATSAVVSTNVGAYLSRVIDVQQSGRVHPQDVVRFIEALQVLPTAADGGDGVSDGIMDRAVIQMLLEQVFRSAERLQQHMNVDDRSTASVSTYEGGMDASVSSSVALGSQRSSATVSIDTCALVFNRVLPSTTVALAERLEQLEQLAGTGEDREAILHSIHVLQTDIDNAEASIGRYEVLIGQCQKALEARRVAAHPLTVMVHAKLSHQEAAETVLQEKRLAEGSMRADLDASQQLVTLRAEEVEGWRARMVEWKHEMRTVGEDLEATKAEEEILLKRLDSLRQHRRSLELQLDAVDEGVKSCQESLDRALETWQDAVGIAAAASAHHQTSIGDVDDAKAVIMTIERGIDVARGEFSAEKIEAESILQRYHLLCAERRKLRETLVKDTLDVAALKNTLASIVEHSPRRLPISMPHKNESVVSVLIDELRGATELLEGLIEL</sequence>
<feature type="compositionally biased region" description="Low complexity" evidence="1">
    <location>
        <begin position="47"/>
        <end position="61"/>
    </location>
</feature>
<gene>
    <name evidence="2" type="ORF">BSAL_82270</name>
</gene>
<proteinExistence type="predicted"/>
<name>A0A0S4J2G3_BODSA</name>
<dbReference type="EMBL" id="CYKH01000904">
    <property type="protein sequence ID" value="CUG63119.1"/>
    <property type="molecule type" value="Genomic_DNA"/>
</dbReference>
<feature type="region of interest" description="Disordered" evidence="1">
    <location>
        <begin position="26"/>
        <end position="65"/>
    </location>
</feature>
<evidence type="ECO:0000313" key="3">
    <source>
        <dbReference type="Proteomes" id="UP000051952"/>
    </source>
</evidence>
<reference evidence="3" key="1">
    <citation type="submission" date="2015-09" db="EMBL/GenBank/DDBJ databases">
        <authorList>
            <consortium name="Pathogen Informatics"/>
        </authorList>
    </citation>
    <scope>NUCLEOTIDE SEQUENCE [LARGE SCALE GENOMIC DNA]</scope>
    <source>
        <strain evidence="3">Lake Konstanz</strain>
    </source>
</reference>
<accession>A0A0S4J2G3</accession>
<organism evidence="2 3">
    <name type="scientific">Bodo saltans</name>
    <name type="common">Flagellated protozoan</name>
    <dbReference type="NCBI Taxonomy" id="75058"/>
    <lineage>
        <taxon>Eukaryota</taxon>
        <taxon>Discoba</taxon>
        <taxon>Euglenozoa</taxon>
        <taxon>Kinetoplastea</taxon>
        <taxon>Metakinetoplastina</taxon>
        <taxon>Eubodonida</taxon>
        <taxon>Bodonidae</taxon>
        <taxon>Bodo</taxon>
    </lineage>
</organism>
<protein>
    <submittedName>
        <fullName evidence="2">Uncharacterized protein</fullName>
    </submittedName>
</protein>
<dbReference type="VEuPathDB" id="TriTrypDB:BSAL_82270"/>